<dbReference type="Pfam" id="PF00005">
    <property type="entry name" value="ABC_tran"/>
    <property type="match status" value="1"/>
</dbReference>
<dbReference type="InterPro" id="IPR003593">
    <property type="entry name" value="AAA+_ATPase"/>
</dbReference>
<proteinExistence type="predicted"/>
<feature type="domain" description="ABC transporter" evidence="3">
    <location>
        <begin position="18"/>
        <end position="258"/>
    </location>
</feature>
<dbReference type="InterPro" id="IPR003439">
    <property type="entry name" value="ABC_transporter-like_ATP-bd"/>
</dbReference>
<dbReference type="Proteomes" id="UP000373149">
    <property type="component" value="Unassembled WGS sequence"/>
</dbReference>
<protein>
    <submittedName>
        <fullName evidence="4">Sugar ABC transporter ATP-binding protein</fullName>
    </submittedName>
</protein>
<dbReference type="InterPro" id="IPR050107">
    <property type="entry name" value="ABC_carbohydrate_import_ATPase"/>
</dbReference>
<sequence>MTHPLPSDGPAAVAEPLIACEDVSLSFGSVRALSEVSLTLRPGEITALVGDNGAGKSTLVRCISGVHRPDSGRILFDGSPVDFHSPEDARDAGIETVHQNLALVEDLAVWQNLFLNRELVRRFGPVAFLDRRAMQKRAKEMVSALAVNVPAVDSRVRRLSGGQRQAVAICRAAGFSSRLVIMDEPTAALGVQETAKVEDLIHGLRDDGHTVLLISHNFAQVMRLSDQVWVMRAGRCVGGRRTAETTGDEIVSLITGARID</sequence>
<dbReference type="PANTHER" id="PTHR43790">
    <property type="entry name" value="CARBOHYDRATE TRANSPORT ATP-BINDING PROTEIN MG119-RELATED"/>
    <property type="match status" value="1"/>
</dbReference>
<evidence type="ECO:0000313" key="5">
    <source>
        <dbReference type="Proteomes" id="UP000373149"/>
    </source>
</evidence>
<keyword evidence="2 4" id="KW-0067">ATP-binding</keyword>
<dbReference type="RefSeq" id="WP_152867392.1">
    <property type="nucleotide sequence ID" value="NZ_VMNX01000182.1"/>
</dbReference>
<organism evidence="4 5">
    <name type="scientific">Streptomyces acidicola</name>
    <dbReference type="NCBI Taxonomy" id="2596892"/>
    <lineage>
        <taxon>Bacteria</taxon>
        <taxon>Bacillati</taxon>
        <taxon>Actinomycetota</taxon>
        <taxon>Actinomycetes</taxon>
        <taxon>Kitasatosporales</taxon>
        <taxon>Streptomycetaceae</taxon>
        <taxon>Streptomyces</taxon>
    </lineage>
</organism>
<dbReference type="AlphaFoldDB" id="A0A5N8X303"/>
<dbReference type="CDD" id="cd03216">
    <property type="entry name" value="ABC_Carb_Monos_I"/>
    <property type="match status" value="1"/>
</dbReference>
<dbReference type="PROSITE" id="PS50893">
    <property type="entry name" value="ABC_TRANSPORTER_2"/>
    <property type="match status" value="1"/>
</dbReference>
<evidence type="ECO:0000256" key="2">
    <source>
        <dbReference type="ARBA" id="ARBA00022840"/>
    </source>
</evidence>
<evidence type="ECO:0000313" key="4">
    <source>
        <dbReference type="EMBL" id="MPY53258.1"/>
    </source>
</evidence>
<dbReference type="InterPro" id="IPR017871">
    <property type="entry name" value="ABC_transporter-like_CS"/>
</dbReference>
<dbReference type="PROSITE" id="PS00211">
    <property type="entry name" value="ABC_TRANSPORTER_1"/>
    <property type="match status" value="1"/>
</dbReference>
<dbReference type="Gene3D" id="3.40.50.300">
    <property type="entry name" value="P-loop containing nucleotide triphosphate hydrolases"/>
    <property type="match status" value="1"/>
</dbReference>
<comment type="caution">
    <text evidence="4">The sequence shown here is derived from an EMBL/GenBank/DDBJ whole genome shotgun (WGS) entry which is preliminary data.</text>
</comment>
<dbReference type="SMART" id="SM00382">
    <property type="entry name" value="AAA"/>
    <property type="match status" value="1"/>
</dbReference>
<keyword evidence="5" id="KW-1185">Reference proteome</keyword>
<dbReference type="GO" id="GO:0005524">
    <property type="term" value="F:ATP binding"/>
    <property type="evidence" value="ECO:0007669"/>
    <property type="project" value="UniProtKB-KW"/>
</dbReference>
<dbReference type="InterPro" id="IPR027417">
    <property type="entry name" value="P-loop_NTPase"/>
</dbReference>
<name>A0A5N8X303_9ACTN</name>
<accession>A0A5N8X303</accession>
<dbReference type="PANTHER" id="PTHR43790:SF8">
    <property type="entry name" value="SUGAR ABC TRANSPORTER ATP-BINDING PROTEIN"/>
    <property type="match status" value="1"/>
</dbReference>
<evidence type="ECO:0000256" key="1">
    <source>
        <dbReference type="ARBA" id="ARBA00022741"/>
    </source>
</evidence>
<dbReference type="SUPFAM" id="SSF52540">
    <property type="entry name" value="P-loop containing nucleoside triphosphate hydrolases"/>
    <property type="match status" value="1"/>
</dbReference>
<reference evidence="4 5" key="1">
    <citation type="submission" date="2019-09" db="EMBL/GenBank/DDBJ databases">
        <authorList>
            <person name="Duangmal K."/>
            <person name="Teo W.F.A."/>
            <person name="Lipun K."/>
        </authorList>
    </citation>
    <scope>NUCLEOTIDE SEQUENCE [LARGE SCALE GENOMIC DNA]</scope>
    <source>
        <strain evidence="4 5">K1PN6</strain>
    </source>
</reference>
<dbReference type="GO" id="GO:0016887">
    <property type="term" value="F:ATP hydrolysis activity"/>
    <property type="evidence" value="ECO:0007669"/>
    <property type="project" value="InterPro"/>
</dbReference>
<gene>
    <name evidence="4" type="ORF">FPZ41_33695</name>
</gene>
<dbReference type="EMBL" id="VMNX01000182">
    <property type="protein sequence ID" value="MPY53258.1"/>
    <property type="molecule type" value="Genomic_DNA"/>
</dbReference>
<keyword evidence="1" id="KW-0547">Nucleotide-binding</keyword>
<evidence type="ECO:0000259" key="3">
    <source>
        <dbReference type="PROSITE" id="PS50893"/>
    </source>
</evidence>